<dbReference type="EMBL" id="CP012673">
    <property type="protein sequence ID" value="AUX43998.1"/>
    <property type="molecule type" value="Genomic_DNA"/>
</dbReference>
<reference evidence="1 2" key="1">
    <citation type="submission" date="2015-09" db="EMBL/GenBank/DDBJ databases">
        <title>Sorangium comparison.</title>
        <authorList>
            <person name="Zaburannyi N."/>
            <person name="Bunk B."/>
            <person name="Overmann J."/>
            <person name="Mueller R."/>
        </authorList>
    </citation>
    <scope>NUCLEOTIDE SEQUENCE [LARGE SCALE GENOMIC DNA]</scope>
    <source>
        <strain evidence="1 2">So ce26</strain>
    </source>
</reference>
<sequence length="108" mass="12049">MASVFDVLDEVRKRPGMYLGGDESQRIAQLQNLEQLLHGYSLALRCHGIQEPVADFAREFGAYLWETRGWSASCGPVAAIREAAKSDGEAWELFWGLADEFRATVASR</sequence>
<proteinExistence type="predicted"/>
<evidence type="ECO:0000313" key="2">
    <source>
        <dbReference type="Proteomes" id="UP000238348"/>
    </source>
</evidence>
<dbReference type="AlphaFoldDB" id="A0A2L0EXH5"/>
<gene>
    <name evidence="1" type="ORF">SOCE26_054550</name>
</gene>
<accession>A0A2L0EXH5</accession>
<name>A0A2L0EXH5_SORCE</name>
<protein>
    <submittedName>
        <fullName evidence="1">Uncharacterized protein</fullName>
    </submittedName>
</protein>
<organism evidence="1 2">
    <name type="scientific">Sorangium cellulosum</name>
    <name type="common">Polyangium cellulosum</name>
    <dbReference type="NCBI Taxonomy" id="56"/>
    <lineage>
        <taxon>Bacteria</taxon>
        <taxon>Pseudomonadati</taxon>
        <taxon>Myxococcota</taxon>
        <taxon>Polyangia</taxon>
        <taxon>Polyangiales</taxon>
        <taxon>Polyangiaceae</taxon>
        <taxon>Sorangium</taxon>
    </lineage>
</organism>
<dbReference type="Proteomes" id="UP000238348">
    <property type="component" value="Chromosome"/>
</dbReference>
<dbReference type="RefSeq" id="WP_104982587.1">
    <property type="nucleotide sequence ID" value="NZ_CP012673.1"/>
</dbReference>
<dbReference type="OrthoDB" id="5519532at2"/>
<evidence type="ECO:0000313" key="1">
    <source>
        <dbReference type="EMBL" id="AUX43998.1"/>
    </source>
</evidence>